<feature type="compositionally biased region" description="Basic and acidic residues" evidence="1">
    <location>
        <begin position="1"/>
        <end position="14"/>
    </location>
</feature>
<accession>A0A7W8BUV3</accession>
<evidence type="ECO:0000313" key="3">
    <source>
        <dbReference type="Proteomes" id="UP000568022"/>
    </source>
</evidence>
<comment type="caution">
    <text evidence="2">The sequence shown here is derived from an EMBL/GenBank/DDBJ whole genome shotgun (WGS) entry which is preliminary data.</text>
</comment>
<name>A0A7W8BUV3_9ACTN</name>
<evidence type="ECO:0000256" key="1">
    <source>
        <dbReference type="SAM" id="MobiDB-lite"/>
    </source>
</evidence>
<keyword evidence="3" id="KW-1185">Reference proteome</keyword>
<protein>
    <submittedName>
        <fullName evidence="2">Uncharacterized protein</fullName>
    </submittedName>
</protein>
<feature type="region of interest" description="Disordered" evidence="1">
    <location>
        <begin position="1"/>
        <end position="53"/>
    </location>
</feature>
<reference evidence="2 3" key="1">
    <citation type="submission" date="2020-08" db="EMBL/GenBank/DDBJ databases">
        <title>Genomic Encyclopedia of Type Strains, Phase III (KMG-III): the genomes of soil and plant-associated and newly described type strains.</title>
        <authorList>
            <person name="Whitman W."/>
        </authorList>
    </citation>
    <scope>NUCLEOTIDE SEQUENCE [LARGE SCALE GENOMIC DNA]</scope>
    <source>
        <strain evidence="2 3">CECT 3226</strain>
    </source>
</reference>
<dbReference type="AlphaFoldDB" id="A0A7W8BUV3"/>
<dbReference type="Proteomes" id="UP000568022">
    <property type="component" value="Unassembled WGS sequence"/>
</dbReference>
<gene>
    <name evidence="2" type="ORF">FHS32_006634</name>
</gene>
<dbReference type="EMBL" id="JACHJE010000022">
    <property type="protein sequence ID" value="MBB5129840.1"/>
    <property type="molecule type" value="Genomic_DNA"/>
</dbReference>
<proteinExistence type="predicted"/>
<organism evidence="2 3">
    <name type="scientific">Streptomyces griseoloalbus</name>
    <dbReference type="NCBI Taxonomy" id="67303"/>
    <lineage>
        <taxon>Bacteria</taxon>
        <taxon>Bacillati</taxon>
        <taxon>Actinomycetota</taxon>
        <taxon>Actinomycetes</taxon>
        <taxon>Kitasatosporales</taxon>
        <taxon>Streptomycetaceae</taxon>
        <taxon>Streptomyces</taxon>
    </lineage>
</organism>
<evidence type="ECO:0000313" key="2">
    <source>
        <dbReference type="EMBL" id="MBB5129840.1"/>
    </source>
</evidence>
<sequence>MPDAPERPPRRDDTAADVGSLVRLGRQDPPPIPRPATQPFLEPDWPPPDDEPA</sequence>